<accession>A0A0H5DSC7</accession>
<name>A0A0H5DSC7_9BACT</name>
<dbReference type="Gene3D" id="3.90.280.10">
    <property type="entry name" value="PEBP-like"/>
    <property type="match status" value="1"/>
</dbReference>
<evidence type="ECO:0000313" key="3">
    <source>
        <dbReference type="Proteomes" id="UP000220251"/>
    </source>
</evidence>
<dbReference type="InterPro" id="IPR005247">
    <property type="entry name" value="YbhB_YbcL/LppC-like"/>
</dbReference>
<keyword evidence="3" id="KW-1185">Reference proteome</keyword>
<dbReference type="SUPFAM" id="SSF49777">
    <property type="entry name" value="PEBP-like"/>
    <property type="match status" value="1"/>
</dbReference>
<dbReference type="PANTHER" id="PTHR30289">
    <property type="entry name" value="UNCHARACTERIZED PROTEIN YBCL-RELATED"/>
    <property type="match status" value="1"/>
</dbReference>
<dbReference type="AlphaFoldDB" id="A0A0H5DSC7"/>
<gene>
    <name evidence="2" type="ORF">ELAC_1325</name>
</gene>
<evidence type="ECO:0000313" key="2">
    <source>
        <dbReference type="EMBL" id="CRX38664.1"/>
    </source>
</evidence>
<reference evidence="3" key="1">
    <citation type="submission" date="2015-06" db="EMBL/GenBank/DDBJ databases">
        <authorList>
            <person name="Bertelli C."/>
        </authorList>
    </citation>
    <scope>NUCLEOTIDE SEQUENCE [LARGE SCALE GENOMIC DNA]</scope>
    <source>
        <strain evidence="3">CRIB-30</strain>
    </source>
</reference>
<dbReference type="InterPro" id="IPR008914">
    <property type="entry name" value="PEBP"/>
</dbReference>
<dbReference type="InterPro" id="IPR036610">
    <property type="entry name" value="PEBP-like_sf"/>
</dbReference>
<proteinExistence type="predicted"/>
<dbReference type="PANTHER" id="PTHR30289:SF1">
    <property type="entry name" value="PEBP (PHOSPHATIDYLETHANOLAMINE-BINDING PROTEIN) FAMILY PROTEIN"/>
    <property type="match status" value="1"/>
</dbReference>
<dbReference type="EMBL" id="CWGJ01000015">
    <property type="protein sequence ID" value="CRX38664.1"/>
    <property type="molecule type" value="Genomic_DNA"/>
</dbReference>
<protein>
    <submittedName>
        <fullName evidence="2">PEBP family protein</fullName>
    </submittedName>
</protein>
<dbReference type="Pfam" id="PF01161">
    <property type="entry name" value="PBP"/>
    <property type="match status" value="1"/>
</dbReference>
<dbReference type="CDD" id="cd00865">
    <property type="entry name" value="PEBP_bact_arch"/>
    <property type="match status" value="1"/>
</dbReference>
<dbReference type="RefSeq" id="WP_098038524.1">
    <property type="nucleotide sequence ID" value="NZ_CWGJ01000015.1"/>
</dbReference>
<feature type="region of interest" description="Disordered" evidence="1">
    <location>
        <begin position="1"/>
        <end position="26"/>
    </location>
</feature>
<sequence>MRLESSAFNGGQPIPERYTCDGEDVSPPLQISDVPKGCKSLAMFVDDPDAPVGTFDHWIVWNLHPKTNDLAEGVSLPHEGENGFGTVGWRGPCPPRGSPHRYFFRLYALDTMLPLREGSNREEVEEAMEGHILEKAELMGTYRRK</sequence>
<dbReference type="NCBIfam" id="TIGR00481">
    <property type="entry name" value="YbhB/YbcL family Raf kinase inhibitor-like protein"/>
    <property type="match status" value="1"/>
</dbReference>
<dbReference type="Proteomes" id="UP000220251">
    <property type="component" value="Unassembled WGS sequence"/>
</dbReference>
<evidence type="ECO:0000256" key="1">
    <source>
        <dbReference type="SAM" id="MobiDB-lite"/>
    </source>
</evidence>
<organism evidence="2 3">
    <name type="scientific">Estrella lausannensis</name>
    <dbReference type="NCBI Taxonomy" id="483423"/>
    <lineage>
        <taxon>Bacteria</taxon>
        <taxon>Pseudomonadati</taxon>
        <taxon>Chlamydiota</taxon>
        <taxon>Chlamydiia</taxon>
        <taxon>Parachlamydiales</taxon>
        <taxon>Candidatus Criblamydiaceae</taxon>
        <taxon>Estrella</taxon>
    </lineage>
</organism>
<dbReference type="OrthoDB" id="9797506at2"/>